<keyword evidence="4" id="KW-1185">Reference proteome</keyword>
<accession>A0A8J3J0K7</accession>
<evidence type="ECO:0000256" key="2">
    <source>
        <dbReference type="SAM" id="Phobius"/>
    </source>
</evidence>
<keyword evidence="2" id="KW-1133">Transmembrane helix</keyword>
<dbReference type="Proteomes" id="UP000597444">
    <property type="component" value="Unassembled WGS sequence"/>
</dbReference>
<dbReference type="EMBL" id="BNJK01000002">
    <property type="protein sequence ID" value="GHO98646.1"/>
    <property type="molecule type" value="Genomic_DNA"/>
</dbReference>
<keyword evidence="2" id="KW-0812">Transmembrane</keyword>
<protein>
    <submittedName>
        <fullName evidence="3">Uncharacterized protein</fullName>
    </submittedName>
</protein>
<feature type="compositionally biased region" description="Basic and acidic residues" evidence="1">
    <location>
        <begin position="71"/>
        <end position="89"/>
    </location>
</feature>
<dbReference type="AlphaFoldDB" id="A0A8J3J0K7"/>
<reference evidence="3" key="1">
    <citation type="submission" date="2020-10" db="EMBL/GenBank/DDBJ databases">
        <title>Taxonomic study of unclassified bacteria belonging to the class Ktedonobacteria.</title>
        <authorList>
            <person name="Yabe S."/>
            <person name="Wang C.M."/>
            <person name="Zheng Y."/>
            <person name="Sakai Y."/>
            <person name="Cavaletti L."/>
            <person name="Monciardini P."/>
            <person name="Donadio S."/>
        </authorList>
    </citation>
    <scope>NUCLEOTIDE SEQUENCE</scope>
    <source>
        <strain evidence="3">ID150040</strain>
    </source>
</reference>
<dbReference type="RefSeq" id="WP_220209352.1">
    <property type="nucleotide sequence ID" value="NZ_BNJK01000002.1"/>
</dbReference>
<feature type="transmembrane region" description="Helical" evidence="2">
    <location>
        <begin position="5"/>
        <end position="27"/>
    </location>
</feature>
<name>A0A8J3J0K7_9CHLR</name>
<proteinExistence type="predicted"/>
<evidence type="ECO:0000313" key="3">
    <source>
        <dbReference type="EMBL" id="GHO98646.1"/>
    </source>
</evidence>
<feature type="region of interest" description="Disordered" evidence="1">
    <location>
        <begin position="66"/>
        <end position="89"/>
    </location>
</feature>
<evidence type="ECO:0000256" key="1">
    <source>
        <dbReference type="SAM" id="MobiDB-lite"/>
    </source>
</evidence>
<gene>
    <name evidence="3" type="ORF">KSF_086940</name>
</gene>
<keyword evidence="2" id="KW-0472">Membrane</keyword>
<organism evidence="3 4">
    <name type="scientific">Reticulibacter mediterranei</name>
    <dbReference type="NCBI Taxonomy" id="2778369"/>
    <lineage>
        <taxon>Bacteria</taxon>
        <taxon>Bacillati</taxon>
        <taxon>Chloroflexota</taxon>
        <taxon>Ktedonobacteria</taxon>
        <taxon>Ktedonobacterales</taxon>
        <taxon>Reticulibacteraceae</taxon>
        <taxon>Reticulibacter</taxon>
    </lineage>
</organism>
<evidence type="ECO:0000313" key="4">
    <source>
        <dbReference type="Proteomes" id="UP000597444"/>
    </source>
</evidence>
<comment type="caution">
    <text evidence="3">The sequence shown here is derived from an EMBL/GenBank/DDBJ whole genome shotgun (WGS) entry which is preliminary data.</text>
</comment>
<feature type="transmembrane region" description="Helical" evidence="2">
    <location>
        <begin position="47"/>
        <end position="64"/>
    </location>
</feature>
<sequence>MKKRFFALFAHPLVVWGVRIVLVVQIIMDILTTPTFLREHDLDRTLFSFALIGGNMIVLLRVCWPKGGKRPSREEKQRTREEPGRAKES</sequence>